<name>A0A061R358_9CHLO</name>
<feature type="region of interest" description="Disordered" evidence="1">
    <location>
        <begin position="1"/>
        <end position="63"/>
    </location>
</feature>
<gene>
    <name evidence="2" type="ORF">TSPGSL018_17115</name>
</gene>
<dbReference type="AlphaFoldDB" id="A0A061R358"/>
<evidence type="ECO:0000256" key="1">
    <source>
        <dbReference type="SAM" id="MobiDB-lite"/>
    </source>
</evidence>
<sequence>SSPLPSLPEGSAPAGGEQASAPGKREGGGARRRRGRQPPPEEEHPLSSLFPAKGVAAGLVPAG</sequence>
<evidence type="ECO:0000313" key="2">
    <source>
        <dbReference type="EMBL" id="JAC64976.1"/>
    </source>
</evidence>
<proteinExistence type="predicted"/>
<reference evidence="2" key="1">
    <citation type="submission" date="2014-05" db="EMBL/GenBank/DDBJ databases">
        <title>The transcriptome of the halophilic microalga Tetraselmis sp. GSL018 isolated from the Great Salt Lake, Utah.</title>
        <authorList>
            <person name="Jinkerson R.E."/>
            <person name="D'Adamo S."/>
            <person name="Posewitz M.C."/>
        </authorList>
    </citation>
    <scope>NUCLEOTIDE SEQUENCE</scope>
    <source>
        <strain evidence="2">GSL018</strain>
    </source>
</reference>
<organism evidence="2">
    <name type="scientific">Tetraselmis sp. GSL018</name>
    <dbReference type="NCBI Taxonomy" id="582737"/>
    <lineage>
        <taxon>Eukaryota</taxon>
        <taxon>Viridiplantae</taxon>
        <taxon>Chlorophyta</taxon>
        <taxon>core chlorophytes</taxon>
        <taxon>Chlorodendrophyceae</taxon>
        <taxon>Chlorodendrales</taxon>
        <taxon>Chlorodendraceae</taxon>
        <taxon>Tetraselmis</taxon>
    </lineage>
</organism>
<protein>
    <submittedName>
        <fullName evidence="2">Uncharacterized protein</fullName>
    </submittedName>
</protein>
<feature type="non-terminal residue" evidence="2">
    <location>
        <position position="1"/>
    </location>
</feature>
<dbReference type="EMBL" id="GBEZ01021808">
    <property type="protein sequence ID" value="JAC64976.1"/>
    <property type="molecule type" value="Transcribed_RNA"/>
</dbReference>
<accession>A0A061R358</accession>